<feature type="domain" description="DUF6729" evidence="2">
    <location>
        <begin position="501"/>
        <end position="724"/>
    </location>
</feature>
<dbReference type="Pfam" id="PF20499">
    <property type="entry name" value="DUF6729"/>
    <property type="match status" value="1"/>
</dbReference>
<evidence type="ECO:0000259" key="2">
    <source>
        <dbReference type="Pfam" id="PF20499"/>
    </source>
</evidence>
<feature type="compositionally biased region" description="Low complexity" evidence="1">
    <location>
        <begin position="397"/>
        <end position="409"/>
    </location>
</feature>
<keyword evidence="4" id="KW-1185">Reference proteome</keyword>
<evidence type="ECO:0000313" key="3">
    <source>
        <dbReference type="EMBL" id="KAK3759936.1"/>
    </source>
</evidence>
<dbReference type="PANTHER" id="PTHR24401">
    <property type="entry name" value="SI:CH211-243P7.3-RELATED"/>
    <property type="match status" value="1"/>
</dbReference>
<protein>
    <recommendedName>
        <fullName evidence="2">DUF6729 domain-containing protein</fullName>
    </recommendedName>
</protein>
<comment type="caution">
    <text evidence="3">The sequence shown here is derived from an EMBL/GenBank/DDBJ whole genome shotgun (WGS) entry which is preliminary data.</text>
</comment>
<dbReference type="PANTHER" id="PTHR24401:SF29">
    <property type="entry name" value="SI:CH211-243P7.3-RELATED"/>
    <property type="match status" value="1"/>
</dbReference>
<dbReference type="Proteomes" id="UP001283361">
    <property type="component" value="Unassembled WGS sequence"/>
</dbReference>
<organism evidence="3 4">
    <name type="scientific">Elysia crispata</name>
    <name type="common">lettuce slug</name>
    <dbReference type="NCBI Taxonomy" id="231223"/>
    <lineage>
        <taxon>Eukaryota</taxon>
        <taxon>Metazoa</taxon>
        <taxon>Spiralia</taxon>
        <taxon>Lophotrochozoa</taxon>
        <taxon>Mollusca</taxon>
        <taxon>Gastropoda</taxon>
        <taxon>Heterobranchia</taxon>
        <taxon>Euthyneura</taxon>
        <taxon>Panpulmonata</taxon>
        <taxon>Sacoglossa</taxon>
        <taxon>Placobranchoidea</taxon>
        <taxon>Plakobranchidae</taxon>
        <taxon>Elysia</taxon>
    </lineage>
</organism>
<evidence type="ECO:0000256" key="1">
    <source>
        <dbReference type="SAM" id="MobiDB-lite"/>
    </source>
</evidence>
<evidence type="ECO:0000313" key="4">
    <source>
        <dbReference type="Proteomes" id="UP001283361"/>
    </source>
</evidence>
<dbReference type="EMBL" id="JAWDGP010005059">
    <property type="protein sequence ID" value="KAK3759936.1"/>
    <property type="molecule type" value="Genomic_DNA"/>
</dbReference>
<feature type="region of interest" description="Disordered" evidence="1">
    <location>
        <begin position="1"/>
        <end position="20"/>
    </location>
</feature>
<reference evidence="3" key="1">
    <citation type="journal article" date="2023" name="G3 (Bethesda)">
        <title>A reference genome for the long-term kleptoplast-retaining sea slug Elysia crispata morphotype clarki.</title>
        <authorList>
            <person name="Eastman K.E."/>
            <person name="Pendleton A.L."/>
            <person name="Shaikh M.A."/>
            <person name="Suttiyut T."/>
            <person name="Ogas R."/>
            <person name="Tomko P."/>
            <person name="Gavelis G."/>
            <person name="Widhalm J.R."/>
            <person name="Wisecaver J.H."/>
        </authorList>
    </citation>
    <scope>NUCLEOTIDE SEQUENCE</scope>
    <source>
        <strain evidence="3">ECLA1</strain>
    </source>
</reference>
<feature type="compositionally biased region" description="Low complexity" evidence="1">
    <location>
        <begin position="419"/>
        <end position="436"/>
    </location>
</feature>
<dbReference type="AlphaFoldDB" id="A0AAE0Z0C3"/>
<dbReference type="InterPro" id="IPR046616">
    <property type="entry name" value="DUF6729"/>
</dbReference>
<proteinExistence type="predicted"/>
<feature type="region of interest" description="Disordered" evidence="1">
    <location>
        <begin position="386"/>
        <end position="483"/>
    </location>
</feature>
<gene>
    <name evidence="3" type="ORF">RRG08_062160</name>
</gene>
<accession>A0AAE0Z0C3</accession>
<name>A0AAE0Z0C3_9GAST</name>
<sequence length="1030" mass="115769">MTIVTSRLDTKPWSSEDPAPQRILGGHRLTHFSTLIRELTPDAHKTLQESSSEPALTLRSVVSNESHGPPVEAQCEHRTDLGADSLSRYAIWRGCLLVMCARPALRTISTPPLGLTLMLLQCEHPEAVLFSDVRSGTIKGRCVLTRPLTHHRLHTIVKGSRAFPLNLPLRSPSPEFIMSKQSSANVEPELRSWNKFLKLSATPEANRVARSNENRVLRAREPSVVRKEAITRLPTGLRTNHTAILGATTLEFGVYHGETFRWALENATGWVVGVVAQVMKEPEVDSFIGVNKKLLERYALTFPLVKGEVQYKLASLKSAQDVLETGDVGLTLVRFGEFRALSWRELSTSGRKEHRRLCEYVLGKKDVQRSSTMGEFKSYLREQRCGAAARRTSPRKTSAPAASSAAATPGPLLRAISRSTPASSSEPLLSLDELQSGGTTASKRGASFGEDSDEDTLVQLTQEAERAEEERKGTQTGPSEFVQPLVIRDSDASKVALRKEWLKTLPPEDHVWVANALFTESGRLKSQLQMWWHPPQPALVYSQPPATPNVFFHHRFFLWMPYRMLAYPFLCSQPGCDRRQLSSCGLYKTVRRVIDQVDDYYMGTEYLECGKCHRKLPAWSQEILEQLDICNRLRFPAVLSYHLALDRRVVAELRDRSLGNSATRLYRKLSELHYHDYMERVLNYHTVMHKFSAQFPAQTAVKEVPAYRRVPSARWLLSVYVADCYTRLAELKGNITSIFGTVLKMDSTKRVVRKLSGSAKGTAAWSTNVGNEHGQVLMSVLTASEGRGLQEMARGLVSRYQAAGVPPPQLLYVDRDCCGKFHMWAKDLFPQWENLLVRLDIWHFMRRLASCVTTESHPLYGTFMSRLSVTIFRWDVQALRQAKASQLRSRGRQVSPASVELTAKELARHCRRETRGAAETEALLDEVLTAFMEDLGRETLGVQLFGEARLKHTWAQQRAHVACIQDPPGFSLYRQVGSKSKGGVRLPVYRCARGSTSTFRMKIQTLRLEGSHVPCPLILSAAYHPSDACI</sequence>
<feature type="compositionally biased region" description="Basic and acidic residues" evidence="1">
    <location>
        <begin position="463"/>
        <end position="473"/>
    </location>
</feature>